<dbReference type="EMBL" id="CCBQ010000037">
    <property type="protein sequence ID" value="CDO94458.1"/>
    <property type="molecule type" value="Genomic_DNA"/>
</dbReference>
<dbReference type="AlphaFoldDB" id="A0A0A8L6C8"/>
<evidence type="ECO:0000313" key="1">
    <source>
        <dbReference type="EMBL" id="CDO94458.1"/>
    </source>
</evidence>
<sequence>MGLSNVFKGFSLQSRVKPEVTVEKIEEVIEVCDAKECTGSCTEDDAQANDALLKDEGTFAKLKIDQEEPLYGSSKTSKIHFVIPTSQTDWAHDACAEKTGSVQGLVQSWIDGNGSKYANIESEGETIRCSVSSLPIDMLDIEVMKNTKNDVLIFPHFLRLRSIKSKDVADVLNEVVPLLLKNNREALLTKDYVDEINDNSYIFLCSHRTRDKRCGITAPILEKHFNKHLKSCRLYRDNSDFRTDGSRVAYINHVGGHKFAANVIIYLKKSHQLIWLGRVTPVHTKPIVDCLIVPTIPKLPYPEKVRCVAKYSF</sequence>
<dbReference type="Proteomes" id="UP000031516">
    <property type="component" value="Unassembled WGS sequence"/>
</dbReference>
<protein>
    <submittedName>
        <fullName evidence="1">WGS project CCBQ000000000 data, contig 00106</fullName>
    </submittedName>
</protein>
<name>A0A0A8L6C8_9SACH</name>
<proteinExistence type="predicted"/>
<dbReference type="OrthoDB" id="10253744at2759"/>
<dbReference type="PANTHER" id="PTHR31902:SF14">
    <property type="entry name" value="ACTIN PATCHES DISTAL PROTEIN 1"/>
    <property type="match status" value="1"/>
</dbReference>
<dbReference type="InterPro" id="IPR036249">
    <property type="entry name" value="Thioredoxin-like_sf"/>
</dbReference>
<dbReference type="SUPFAM" id="SSF52833">
    <property type="entry name" value="Thioredoxin-like"/>
    <property type="match status" value="1"/>
</dbReference>
<gene>
    <name evidence="1" type="ORF">KLDO_g2722</name>
</gene>
<accession>A0A0A8L6C8</accession>
<keyword evidence="2" id="KW-1185">Reference proteome</keyword>
<dbReference type="PANTHER" id="PTHR31902">
    <property type="entry name" value="ACTIN PATCHES DISTAL PROTEIN 1"/>
    <property type="match status" value="1"/>
</dbReference>
<organism evidence="1 2">
    <name type="scientific">Kluyveromyces dobzhanskii CBS 2104</name>
    <dbReference type="NCBI Taxonomy" id="1427455"/>
    <lineage>
        <taxon>Eukaryota</taxon>
        <taxon>Fungi</taxon>
        <taxon>Dikarya</taxon>
        <taxon>Ascomycota</taxon>
        <taxon>Saccharomycotina</taxon>
        <taxon>Saccharomycetes</taxon>
        <taxon>Saccharomycetales</taxon>
        <taxon>Saccharomycetaceae</taxon>
        <taxon>Kluyveromyces</taxon>
    </lineage>
</organism>
<dbReference type="Gene3D" id="3.40.30.10">
    <property type="entry name" value="Glutaredoxin"/>
    <property type="match status" value="1"/>
</dbReference>
<reference evidence="1 2" key="1">
    <citation type="submission" date="2014-03" db="EMBL/GenBank/DDBJ databases">
        <title>The genome of Kluyveromyces dobzhanskii.</title>
        <authorList>
            <person name="Nystedt B."/>
            <person name="Astrom S."/>
        </authorList>
    </citation>
    <scope>NUCLEOTIDE SEQUENCE [LARGE SCALE GENOMIC DNA]</scope>
    <source>
        <strain evidence="1 2">CBS 2104</strain>
    </source>
</reference>
<dbReference type="CDD" id="cd03062">
    <property type="entry name" value="TRX_Fd_Sucrase"/>
    <property type="match status" value="1"/>
</dbReference>
<evidence type="ECO:0000313" key="2">
    <source>
        <dbReference type="Proteomes" id="UP000031516"/>
    </source>
</evidence>
<dbReference type="Pfam" id="PF06999">
    <property type="entry name" value="Suc_Fer-like"/>
    <property type="match status" value="1"/>
</dbReference>
<dbReference type="InterPro" id="IPR009737">
    <property type="entry name" value="Aim32/Apd1-like"/>
</dbReference>
<comment type="caution">
    <text evidence="1">The sequence shown here is derived from an EMBL/GenBank/DDBJ whole genome shotgun (WGS) entry which is preliminary data.</text>
</comment>